<dbReference type="Gene3D" id="3.40.50.450">
    <property type="match status" value="1"/>
</dbReference>
<feature type="domain" description="Smf/DprA SLOG" evidence="2">
    <location>
        <begin position="82"/>
        <end position="287"/>
    </location>
</feature>
<protein>
    <submittedName>
        <fullName evidence="4">Rossmann-fold nucleotide-binding protein involved in DNA uptake</fullName>
    </submittedName>
</protein>
<gene>
    <name evidence="4" type="ordered locus">Swol_0839</name>
</gene>
<evidence type="ECO:0000256" key="1">
    <source>
        <dbReference type="ARBA" id="ARBA00006525"/>
    </source>
</evidence>
<dbReference type="NCBIfam" id="TIGR00732">
    <property type="entry name" value="dprA"/>
    <property type="match status" value="1"/>
</dbReference>
<dbReference type="SUPFAM" id="SSF47781">
    <property type="entry name" value="RuvA domain 2-like"/>
    <property type="match status" value="1"/>
</dbReference>
<dbReference type="AlphaFoldDB" id="Q0AYP6"/>
<dbReference type="InterPro" id="IPR036388">
    <property type="entry name" value="WH-like_DNA-bd_sf"/>
</dbReference>
<dbReference type="HOGENOM" id="CLU_029601_1_1_9"/>
<dbReference type="SUPFAM" id="SSF102405">
    <property type="entry name" value="MCP/YpsA-like"/>
    <property type="match status" value="1"/>
</dbReference>
<dbReference type="InterPro" id="IPR003488">
    <property type="entry name" value="DprA"/>
</dbReference>
<dbReference type="Pfam" id="PF17782">
    <property type="entry name" value="WHD_DprA"/>
    <property type="match status" value="1"/>
</dbReference>
<organism evidence="4 5">
    <name type="scientific">Syntrophomonas wolfei subsp. wolfei (strain DSM 2245B / Goettingen)</name>
    <dbReference type="NCBI Taxonomy" id="335541"/>
    <lineage>
        <taxon>Bacteria</taxon>
        <taxon>Bacillati</taxon>
        <taxon>Bacillota</taxon>
        <taxon>Clostridia</taxon>
        <taxon>Eubacteriales</taxon>
        <taxon>Syntrophomonadaceae</taxon>
        <taxon>Syntrophomonas</taxon>
    </lineage>
</organism>
<dbReference type="GO" id="GO:0009294">
    <property type="term" value="P:DNA-mediated transformation"/>
    <property type="evidence" value="ECO:0007669"/>
    <property type="project" value="InterPro"/>
</dbReference>
<accession>Q0AYP6</accession>
<feature type="domain" description="DprA winged helix" evidence="3">
    <location>
        <begin position="306"/>
        <end position="357"/>
    </location>
</feature>
<dbReference type="Gene3D" id="1.10.10.10">
    <property type="entry name" value="Winged helix-like DNA-binding domain superfamily/Winged helix DNA-binding domain"/>
    <property type="match status" value="1"/>
</dbReference>
<keyword evidence="5" id="KW-1185">Reference proteome</keyword>
<dbReference type="PANTHER" id="PTHR43022:SF1">
    <property type="entry name" value="PROTEIN SMF"/>
    <property type="match status" value="1"/>
</dbReference>
<dbReference type="Pfam" id="PF02481">
    <property type="entry name" value="DNA_processg_A"/>
    <property type="match status" value="1"/>
</dbReference>
<sequence length="362" mass="39849">MIRTEKAALCFLHAIKGIGSKSLWKIKDSFGSFENCLKSDSSRLYALLKSEIAQAIISQRQNSSIFFYLERLENEGINPMGFEESAYPSSLRNIYNPPMLLYFQGNMDCVKKICLAVVGSRAASDYGRTTARKLGHQLATRGISVVSGMARGIDTEAHRGTLDARGKTIAVLGSGLNIIYPRSNKRLFHEIIEQGVVISEFPLDTNPEPGNFPMRNRIISGISRGVVVVEARVKSGALITADYALEQGRDVFAVPGPINRESSMGANNLIKQGAKLITGVEDIIEEYYDITIPEKELPLQEQLLFLDEQEKVVVNCLAGDPLLFDDIIASTGFNIGELSRLLLKLELAGIVKSLPGNYYVKV</sequence>
<dbReference type="InterPro" id="IPR041614">
    <property type="entry name" value="DprA_WH"/>
</dbReference>
<evidence type="ECO:0000313" key="5">
    <source>
        <dbReference type="Proteomes" id="UP000001968"/>
    </source>
</evidence>
<dbReference type="EMBL" id="CP000448">
    <property type="protein sequence ID" value="ABI68158.1"/>
    <property type="molecule type" value="Genomic_DNA"/>
</dbReference>
<dbReference type="InterPro" id="IPR057666">
    <property type="entry name" value="DrpA_SLOG"/>
</dbReference>
<evidence type="ECO:0000259" key="3">
    <source>
        <dbReference type="Pfam" id="PF17782"/>
    </source>
</evidence>
<dbReference type="RefSeq" id="WP_011640263.1">
    <property type="nucleotide sequence ID" value="NC_008346.1"/>
</dbReference>
<dbReference type="KEGG" id="swo:Swol_0839"/>
<reference evidence="5" key="1">
    <citation type="journal article" date="2010" name="Environ. Microbiol.">
        <title>The genome of Syntrophomonas wolfei: new insights into syntrophic metabolism and biohydrogen production.</title>
        <authorList>
            <person name="Sieber J.R."/>
            <person name="Sims D.R."/>
            <person name="Han C."/>
            <person name="Kim E."/>
            <person name="Lykidis A."/>
            <person name="Lapidus A.L."/>
            <person name="McDonnald E."/>
            <person name="Rohlin L."/>
            <person name="Culley D.E."/>
            <person name="Gunsalus R."/>
            <person name="McInerney M.J."/>
        </authorList>
    </citation>
    <scope>NUCLEOTIDE SEQUENCE [LARGE SCALE GENOMIC DNA]</scope>
    <source>
        <strain evidence="5">DSM 2245B / Goettingen</strain>
    </source>
</reference>
<proteinExistence type="inferred from homology"/>
<evidence type="ECO:0000259" key="2">
    <source>
        <dbReference type="Pfam" id="PF02481"/>
    </source>
</evidence>
<dbReference type="OrthoDB" id="9785707at2"/>
<dbReference type="eggNOG" id="COG0758">
    <property type="taxonomic scope" value="Bacteria"/>
</dbReference>
<evidence type="ECO:0000313" key="4">
    <source>
        <dbReference type="EMBL" id="ABI68158.1"/>
    </source>
</evidence>
<dbReference type="InterPro" id="IPR010994">
    <property type="entry name" value="RuvA_2-like"/>
</dbReference>
<name>Q0AYP6_SYNWW</name>
<dbReference type="PANTHER" id="PTHR43022">
    <property type="entry name" value="PROTEIN SMF"/>
    <property type="match status" value="1"/>
</dbReference>
<comment type="similarity">
    <text evidence="1">Belongs to the DprA/Smf family.</text>
</comment>
<dbReference type="Proteomes" id="UP000001968">
    <property type="component" value="Chromosome"/>
</dbReference>
<dbReference type="STRING" id="335541.Swol_0839"/>